<dbReference type="Pfam" id="PF04824">
    <property type="entry name" value="Rad21_Rec8"/>
    <property type="match status" value="1"/>
</dbReference>
<dbReference type="FunCoup" id="G3WG01">
    <property type="interactions" value="337"/>
</dbReference>
<proteinExistence type="inferred from homology"/>
<evidence type="ECO:0000256" key="7">
    <source>
        <dbReference type="SAM" id="MobiDB-lite"/>
    </source>
</evidence>
<dbReference type="Pfam" id="PF04825">
    <property type="entry name" value="Rad21_Rec8_N"/>
    <property type="match status" value="1"/>
</dbReference>
<feature type="compositionally biased region" description="Polar residues" evidence="7">
    <location>
        <begin position="259"/>
        <end position="275"/>
    </location>
</feature>
<reference evidence="10" key="3">
    <citation type="submission" date="2025-09" db="UniProtKB">
        <authorList>
            <consortium name="Ensembl"/>
        </authorList>
    </citation>
    <scope>IDENTIFICATION</scope>
</reference>
<dbReference type="GO" id="GO:0007062">
    <property type="term" value="P:sister chromatid cohesion"/>
    <property type="evidence" value="ECO:0007669"/>
    <property type="project" value="InterPro"/>
</dbReference>
<protein>
    <submittedName>
        <fullName evidence="10">RAD21 cohesin complex component like 1</fullName>
    </submittedName>
</protein>
<name>G3WG01_SARHA</name>
<keyword evidence="4" id="KW-0158">Chromosome</keyword>
<dbReference type="GO" id="GO:0000800">
    <property type="term" value="C:lateral element"/>
    <property type="evidence" value="ECO:0007669"/>
    <property type="project" value="Ensembl"/>
</dbReference>
<dbReference type="GO" id="GO:0009566">
    <property type="term" value="P:fertilization"/>
    <property type="evidence" value="ECO:0007669"/>
    <property type="project" value="Ensembl"/>
</dbReference>
<evidence type="ECO:0000313" key="10">
    <source>
        <dbReference type="Ensembl" id="ENSSHAP00000014356.2"/>
    </source>
</evidence>
<feature type="domain" description="Rad21/Rec8-like protein N-terminal" evidence="9">
    <location>
        <begin position="1"/>
        <end position="100"/>
    </location>
</feature>
<evidence type="ECO:0000256" key="3">
    <source>
        <dbReference type="ARBA" id="ARBA00009870"/>
    </source>
</evidence>
<dbReference type="InterPro" id="IPR006910">
    <property type="entry name" value="Rad21_Rec8_N"/>
</dbReference>
<dbReference type="InterPro" id="IPR036390">
    <property type="entry name" value="WH_DNA-bd_sf"/>
</dbReference>
<dbReference type="Ensembl" id="ENSSHAT00000014475.2">
    <property type="protein sequence ID" value="ENSSHAP00000014356.2"/>
    <property type="gene ID" value="ENSSHAG00000012264.2"/>
</dbReference>
<reference evidence="10" key="2">
    <citation type="submission" date="2025-08" db="UniProtKB">
        <authorList>
            <consortium name="Ensembl"/>
        </authorList>
    </citation>
    <scope>IDENTIFICATION</scope>
</reference>
<dbReference type="InterPro" id="IPR049589">
    <property type="entry name" value="NXP1_M-like"/>
</dbReference>
<dbReference type="PANTHER" id="PTHR12585:SF19">
    <property type="entry name" value="DOUBLE-STRAND-BREAK REPAIR PROTEIN RAD21-LIKE PROTEIN 1"/>
    <property type="match status" value="1"/>
</dbReference>
<dbReference type="AlphaFoldDB" id="G3WG01"/>
<dbReference type="eggNOG" id="KOG1213">
    <property type="taxonomic scope" value="Eukaryota"/>
</dbReference>
<dbReference type="Proteomes" id="UP000007648">
    <property type="component" value="Unassembled WGS sequence"/>
</dbReference>
<keyword evidence="6" id="KW-0539">Nucleus</keyword>
<evidence type="ECO:0000256" key="5">
    <source>
        <dbReference type="ARBA" id="ARBA00022829"/>
    </source>
</evidence>
<evidence type="ECO:0000313" key="11">
    <source>
        <dbReference type="Proteomes" id="UP000007648"/>
    </source>
</evidence>
<keyword evidence="11" id="KW-1185">Reference proteome</keyword>
<comment type="similarity">
    <text evidence="3">Belongs to the rad21 family.</text>
</comment>
<evidence type="ECO:0000256" key="6">
    <source>
        <dbReference type="ARBA" id="ARBA00023242"/>
    </source>
</evidence>
<comment type="subcellular location">
    <subcellularLocation>
        <location evidence="2">Chromosome</location>
    </subcellularLocation>
    <subcellularLocation>
        <location evidence="1">Nucleus</location>
    </subcellularLocation>
</comment>
<keyword evidence="5" id="KW-0159">Chromosome partition</keyword>
<dbReference type="Gene3D" id="1.10.10.580">
    <property type="entry name" value="Structural maintenance of chromosome 1. Chain E"/>
    <property type="match status" value="1"/>
</dbReference>
<dbReference type="GO" id="GO:0072520">
    <property type="term" value="P:seminiferous tubule development"/>
    <property type="evidence" value="ECO:0007669"/>
    <property type="project" value="Ensembl"/>
</dbReference>
<dbReference type="GO" id="GO:1990414">
    <property type="term" value="P:replication-born double-strand break repair via sister chromatid exchange"/>
    <property type="evidence" value="ECO:0007669"/>
    <property type="project" value="TreeGrafter"/>
</dbReference>
<organism evidence="10 11">
    <name type="scientific">Sarcophilus harrisii</name>
    <name type="common">Tasmanian devil</name>
    <name type="synonym">Sarcophilus laniarius</name>
    <dbReference type="NCBI Taxonomy" id="9305"/>
    <lineage>
        <taxon>Eukaryota</taxon>
        <taxon>Metazoa</taxon>
        <taxon>Chordata</taxon>
        <taxon>Craniata</taxon>
        <taxon>Vertebrata</taxon>
        <taxon>Euteleostomi</taxon>
        <taxon>Mammalia</taxon>
        <taxon>Metatheria</taxon>
        <taxon>Dasyuromorphia</taxon>
        <taxon>Dasyuridae</taxon>
        <taxon>Sarcophilus</taxon>
    </lineage>
</organism>
<feature type="region of interest" description="Disordered" evidence="7">
    <location>
        <begin position="259"/>
        <end position="280"/>
    </location>
</feature>
<gene>
    <name evidence="10" type="primary">RAD21L1</name>
</gene>
<dbReference type="SUPFAM" id="SSF46785">
    <property type="entry name" value="Winged helix' DNA-binding domain"/>
    <property type="match status" value="1"/>
</dbReference>
<dbReference type="GO" id="GO:0003682">
    <property type="term" value="F:chromatin binding"/>
    <property type="evidence" value="ECO:0007669"/>
    <property type="project" value="TreeGrafter"/>
</dbReference>
<sequence length="542" mass="61865">MFYTHLLMSKRGPLAKIWLAAHWEKKLTKTHIFECNLEATIEKILSPKVKIALRTSGHLLLGVVRIYHRKAKYLLADCNEAFVKMKMTFRPGLVDLPEENFEAAYNSITLPEEFHDFDNQLLNVNAIDVSEHFTLHQSKAEDITLREDFSNDLLFQAGNFGDEPELLRRQSFFDENLLTRDSTVLAGRSFASLFEEKSILFNTEDGFGDEGVAGDMIDNLLQDDHNILLEDFDLEKEISLPPEPLESSESIVGETNNFESVYPPDSQQMNGTVPKTNEEEEFTLDPIDPRDIVQGRKSKRKKKLLIDPVKEISSKTMHKQLSNFMDTLTVLELAPPTRRLMMWKETGGVDTLLSSATQFLINPELKMLFRKCFQSTGFKHKRKMLQMGSEKENARNNDLGISVIEEPCNLDELIYTKMKKDVMEDLPLIQSESGRHENINENADTAQEATEIFSSGTEKSLSMNDISEKDIENCQIDLENHSNKMGIDSFSLMKLCRNDDQKQVAAKFYSFLVLKKQQVIELSQSAPYADIIATVGPMFHQI</sequence>
<evidence type="ECO:0000259" key="8">
    <source>
        <dbReference type="Pfam" id="PF04824"/>
    </source>
</evidence>
<dbReference type="PANTHER" id="PTHR12585">
    <property type="entry name" value="SCC1 / RAD21 FAMILY MEMBER"/>
    <property type="match status" value="1"/>
</dbReference>
<dbReference type="GO" id="GO:0007283">
    <property type="term" value="P:spermatogenesis"/>
    <property type="evidence" value="ECO:0007669"/>
    <property type="project" value="Ensembl"/>
</dbReference>
<evidence type="ECO:0000256" key="4">
    <source>
        <dbReference type="ARBA" id="ARBA00022454"/>
    </source>
</evidence>
<dbReference type="STRING" id="9305.ENSSHAP00000014356"/>
<dbReference type="GO" id="GO:0030893">
    <property type="term" value="C:meiotic cohesin complex"/>
    <property type="evidence" value="ECO:0007669"/>
    <property type="project" value="Ensembl"/>
</dbReference>
<dbReference type="GO" id="GO:0070197">
    <property type="term" value="P:meiotic attachment of telomere to nuclear envelope"/>
    <property type="evidence" value="ECO:0007669"/>
    <property type="project" value="Ensembl"/>
</dbReference>
<dbReference type="GO" id="GO:0007130">
    <property type="term" value="P:synaptonemal complex assembly"/>
    <property type="evidence" value="ECO:0007669"/>
    <property type="project" value="Ensembl"/>
</dbReference>
<dbReference type="InterPro" id="IPR023093">
    <property type="entry name" value="ScpA-like_C"/>
</dbReference>
<evidence type="ECO:0000256" key="1">
    <source>
        <dbReference type="ARBA" id="ARBA00004123"/>
    </source>
</evidence>
<dbReference type="InterPro" id="IPR006909">
    <property type="entry name" value="Rad21/Rec8_C_eu"/>
</dbReference>
<dbReference type="FunFam" id="1.10.10.580:FF:000001">
    <property type="entry name" value="double-strand-break repair protein rad21 homolog"/>
    <property type="match status" value="1"/>
</dbReference>
<evidence type="ECO:0000259" key="9">
    <source>
        <dbReference type="Pfam" id="PF04825"/>
    </source>
</evidence>
<dbReference type="InterPro" id="IPR039781">
    <property type="entry name" value="Rad21/Rec8-like"/>
</dbReference>
<dbReference type="GeneTree" id="ENSGT00940000161638"/>
<evidence type="ECO:0000256" key="2">
    <source>
        <dbReference type="ARBA" id="ARBA00004286"/>
    </source>
</evidence>
<dbReference type="InParanoid" id="G3WG01"/>
<accession>G3WG01</accession>
<dbReference type="CDD" id="cd21792">
    <property type="entry name" value="Rad21_Rec8_M_NXP1-like"/>
    <property type="match status" value="1"/>
</dbReference>
<feature type="domain" description="Rad21/Rec8-like protein C-terminal eukaryotic" evidence="8">
    <location>
        <begin position="489"/>
        <end position="539"/>
    </location>
</feature>
<reference evidence="10 11" key="1">
    <citation type="journal article" date="2011" name="Proc. Natl. Acad. Sci. U.S.A.">
        <title>Genetic diversity and population structure of the endangered marsupial Sarcophilus harrisii (Tasmanian devil).</title>
        <authorList>
            <person name="Miller W."/>
            <person name="Hayes V.M."/>
            <person name="Ratan A."/>
            <person name="Petersen D.C."/>
            <person name="Wittekindt N.E."/>
            <person name="Miller J."/>
            <person name="Walenz B."/>
            <person name="Knight J."/>
            <person name="Qi J."/>
            <person name="Zhao F."/>
            <person name="Wang Q."/>
            <person name="Bedoya-Reina O.C."/>
            <person name="Katiyar N."/>
            <person name="Tomsho L.P."/>
            <person name="Kasson L.M."/>
            <person name="Hardie R.A."/>
            <person name="Woodbridge P."/>
            <person name="Tindall E.A."/>
            <person name="Bertelsen M.F."/>
            <person name="Dixon D."/>
            <person name="Pyecroft S."/>
            <person name="Helgen K.M."/>
            <person name="Lesk A.M."/>
            <person name="Pringle T.H."/>
            <person name="Patterson N."/>
            <person name="Zhang Y."/>
            <person name="Kreiss A."/>
            <person name="Woods G.M."/>
            <person name="Jones M.E."/>
            <person name="Schuster S.C."/>
        </authorList>
    </citation>
    <scope>NUCLEOTIDE SEQUENCE [LARGE SCALE GENOMIC DNA]</scope>
</reference>